<keyword evidence="7" id="KW-1185">Reference proteome</keyword>
<dbReference type="Gene3D" id="3.30.70.270">
    <property type="match status" value="1"/>
</dbReference>
<feature type="domain" description="GGDEF" evidence="5">
    <location>
        <begin position="579"/>
        <end position="712"/>
    </location>
</feature>
<evidence type="ECO:0000256" key="3">
    <source>
        <dbReference type="SAM" id="MobiDB-lite"/>
    </source>
</evidence>
<dbReference type="InterPro" id="IPR029787">
    <property type="entry name" value="Nucleotide_cyclase"/>
</dbReference>
<dbReference type="NCBIfam" id="TIGR00254">
    <property type="entry name" value="GGDEF"/>
    <property type="match status" value="1"/>
</dbReference>
<dbReference type="RefSeq" id="WP_169787363.1">
    <property type="nucleotide sequence ID" value="NZ_CYHA01000001.1"/>
</dbReference>
<accession>A0A0K6GSY8</accession>
<dbReference type="PANTHER" id="PTHR45138">
    <property type="entry name" value="REGULATORY COMPONENTS OF SENSORY TRANSDUCTION SYSTEM"/>
    <property type="match status" value="1"/>
</dbReference>
<dbReference type="EC" id="2.7.7.65" evidence="1"/>
<dbReference type="SMART" id="SM00065">
    <property type="entry name" value="GAF"/>
    <property type="match status" value="1"/>
</dbReference>
<name>A0A0K6GSY8_9NEIS</name>
<evidence type="ECO:0000259" key="4">
    <source>
        <dbReference type="PROSITE" id="PS50112"/>
    </source>
</evidence>
<dbReference type="InterPro" id="IPR013655">
    <property type="entry name" value="PAS_fold_3"/>
</dbReference>
<dbReference type="InterPro" id="IPR050469">
    <property type="entry name" value="Diguanylate_Cyclase"/>
</dbReference>
<dbReference type="PROSITE" id="PS50887">
    <property type="entry name" value="GGDEF"/>
    <property type="match status" value="1"/>
</dbReference>
<evidence type="ECO:0000256" key="1">
    <source>
        <dbReference type="ARBA" id="ARBA00012528"/>
    </source>
</evidence>
<dbReference type="CDD" id="cd00130">
    <property type="entry name" value="PAS"/>
    <property type="match status" value="2"/>
</dbReference>
<evidence type="ECO:0000259" key="5">
    <source>
        <dbReference type="PROSITE" id="PS50887"/>
    </source>
</evidence>
<dbReference type="SUPFAM" id="SSF55073">
    <property type="entry name" value="Nucleotide cyclase"/>
    <property type="match status" value="1"/>
</dbReference>
<dbReference type="InterPro" id="IPR000160">
    <property type="entry name" value="GGDEF_dom"/>
</dbReference>
<comment type="catalytic activity">
    <reaction evidence="2">
        <text>2 GTP = 3',3'-c-di-GMP + 2 diphosphate</text>
        <dbReference type="Rhea" id="RHEA:24898"/>
        <dbReference type="ChEBI" id="CHEBI:33019"/>
        <dbReference type="ChEBI" id="CHEBI:37565"/>
        <dbReference type="ChEBI" id="CHEBI:58805"/>
        <dbReference type="EC" id="2.7.7.65"/>
    </reaction>
</comment>
<evidence type="ECO:0000313" key="7">
    <source>
        <dbReference type="Proteomes" id="UP000243535"/>
    </source>
</evidence>
<dbReference type="InterPro" id="IPR003018">
    <property type="entry name" value="GAF"/>
</dbReference>
<dbReference type="Pfam" id="PF13185">
    <property type="entry name" value="GAF_2"/>
    <property type="match status" value="1"/>
</dbReference>
<feature type="domain" description="PAS" evidence="4">
    <location>
        <begin position="257"/>
        <end position="302"/>
    </location>
</feature>
<dbReference type="SMART" id="SM00267">
    <property type="entry name" value="GGDEF"/>
    <property type="match status" value="1"/>
</dbReference>
<dbReference type="AlphaFoldDB" id="A0A0K6GSY8"/>
<protein>
    <recommendedName>
        <fullName evidence="1">diguanylate cyclase</fullName>
        <ecNumber evidence="1">2.7.7.65</ecNumber>
    </recommendedName>
</protein>
<organism evidence="6 7">
    <name type="scientific">Gulbenkiania indica</name>
    <dbReference type="NCBI Taxonomy" id="375574"/>
    <lineage>
        <taxon>Bacteria</taxon>
        <taxon>Pseudomonadati</taxon>
        <taxon>Pseudomonadota</taxon>
        <taxon>Betaproteobacteria</taxon>
        <taxon>Neisseriales</taxon>
        <taxon>Chromobacteriaceae</taxon>
        <taxon>Gulbenkiania</taxon>
    </lineage>
</organism>
<proteinExistence type="predicted"/>
<dbReference type="PANTHER" id="PTHR45138:SF9">
    <property type="entry name" value="DIGUANYLATE CYCLASE DGCM-RELATED"/>
    <property type="match status" value="1"/>
</dbReference>
<dbReference type="PROSITE" id="PS50112">
    <property type="entry name" value="PAS"/>
    <property type="match status" value="1"/>
</dbReference>
<reference evidence="7" key="1">
    <citation type="submission" date="2015-08" db="EMBL/GenBank/DDBJ databases">
        <authorList>
            <person name="Varghese N."/>
        </authorList>
    </citation>
    <scope>NUCLEOTIDE SEQUENCE [LARGE SCALE GENOMIC DNA]</scope>
    <source>
        <strain evidence="7">DSM 17901</strain>
    </source>
</reference>
<dbReference type="CDD" id="cd01949">
    <property type="entry name" value="GGDEF"/>
    <property type="match status" value="1"/>
</dbReference>
<dbReference type="SMART" id="SM00091">
    <property type="entry name" value="PAS"/>
    <property type="match status" value="2"/>
</dbReference>
<dbReference type="InterPro" id="IPR013656">
    <property type="entry name" value="PAS_4"/>
</dbReference>
<dbReference type="FunFam" id="3.30.70.270:FF:000001">
    <property type="entry name" value="Diguanylate cyclase domain protein"/>
    <property type="match status" value="1"/>
</dbReference>
<dbReference type="InterPro" id="IPR035965">
    <property type="entry name" value="PAS-like_dom_sf"/>
</dbReference>
<dbReference type="Pfam" id="PF00990">
    <property type="entry name" value="GGDEF"/>
    <property type="match status" value="1"/>
</dbReference>
<dbReference type="InterPro" id="IPR029016">
    <property type="entry name" value="GAF-like_dom_sf"/>
</dbReference>
<dbReference type="SUPFAM" id="SSF55785">
    <property type="entry name" value="PYP-like sensor domain (PAS domain)"/>
    <property type="match status" value="2"/>
</dbReference>
<evidence type="ECO:0000313" key="6">
    <source>
        <dbReference type="EMBL" id="CUA81845.1"/>
    </source>
</evidence>
<dbReference type="InterPro" id="IPR043128">
    <property type="entry name" value="Rev_trsase/Diguanyl_cyclase"/>
</dbReference>
<dbReference type="Gene3D" id="3.30.450.40">
    <property type="match status" value="1"/>
</dbReference>
<gene>
    <name evidence="6" type="ORF">Ga0061063_0692</name>
</gene>
<dbReference type="SUPFAM" id="SSF55781">
    <property type="entry name" value="GAF domain-like"/>
    <property type="match status" value="1"/>
</dbReference>
<sequence>MGRPTPCLPADPRTPRAASRGQAPYHPRLPARPAGALVRLAEALPLPLYVVETDGRVRFSSRMARALHPQGLPEVVKRWLENPQACGAPLETGPIPLPMVWQRLQPAGLSCALVVARPAPLLSADGLGSHPWQIALETGRFGFLEFDGSTQRICATSHTLSHLLGLPVTQLSLPYEAWLERLHPDDRPLVAPLLSDPQGWLQGTASLEYRVRHANGHWEWVEQRSLLVAATPEAPRILGLCQLVTSRKYAEIELIRREQQFRTLAENTSDIIARYDLNLRCLYINRSVAHYLALRREDHLGKRAGEKGWPKKVAERFEQECRALVATGQPRQYEHEIELNDRRYVFETRLFPEYDRSGMLTSILSIDREVTETRLALTLLAEENRVMEMITGNQSLAETLEQVCQMIRSQLPHSRVAVLLANEATLQLTLIAQAGLSTALEGALRVLPLSTEDGVGAAAANRQTVVVEDVAASPLWQARQTLAAAEGVCSSWAVPVMTSERGLLGVVALFHGERLTPGASENRLLFRSNHLCAIAIQHDLQQRQLYALATLDGMTGVFNRRHFFETAEREIQRVRRNGMPACAMMMDLDHFKAVNDNFGHACGDLVLRAFADECRRQLRATDLIGRLGGEEFAVLLPDTGLEAAREVAERLRQRVERQPLSTPRGPLHYTVSAGVSALMPGDTSLETLLHRTDGLLYEAKRRGRNQVVADPPPRLR</sequence>
<dbReference type="NCBIfam" id="TIGR00229">
    <property type="entry name" value="sensory_box"/>
    <property type="match status" value="1"/>
</dbReference>
<evidence type="ECO:0000256" key="2">
    <source>
        <dbReference type="ARBA" id="ARBA00034247"/>
    </source>
</evidence>
<dbReference type="InterPro" id="IPR000014">
    <property type="entry name" value="PAS"/>
</dbReference>
<dbReference type="Pfam" id="PF08448">
    <property type="entry name" value="PAS_4"/>
    <property type="match status" value="1"/>
</dbReference>
<dbReference type="Gene3D" id="3.30.450.20">
    <property type="entry name" value="PAS domain"/>
    <property type="match status" value="2"/>
</dbReference>
<dbReference type="GO" id="GO:0052621">
    <property type="term" value="F:diguanylate cyclase activity"/>
    <property type="evidence" value="ECO:0007669"/>
    <property type="project" value="UniProtKB-EC"/>
</dbReference>
<dbReference type="Proteomes" id="UP000243535">
    <property type="component" value="Unassembled WGS sequence"/>
</dbReference>
<feature type="region of interest" description="Disordered" evidence="3">
    <location>
        <begin position="1"/>
        <end position="28"/>
    </location>
</feature>
<dbReference type="Pfam" id="PF08447">
    <property type="entry name" value="PAS_3"/>
    <property type="match status" value="1"/>
</dbReference>
<dbReference type="STRING" id="375574.GCA_001418035_00490"/>
<dbReference type="EMBL" id="CYHA01000001">
    <property type="protein sequence ID" value="CUA81845.1"/>
    <property type="molecule type" value="Genomic_DNA"/>
</dbReference>